<dbReference type="InterPro" id="IPR025382">
    <property type="entry name" value="Cap4-like_endonuclease_dom"/>
</dbReference>
<reference evidence="2" key="1">
    <citation type="submission" date="2019-09" db="EMBL/GenBank/DDBJ databases">
        <title>Draft genome sequences of 48 bacterial type strains from the CCUG.</title>
        <authorList>
            <person name="Tunovic T."/>
            <person name="Pineiro-Iglesias B."/>
            <person name="Unosson C."/>
            <person name="Inganas E."/>
            <person name="Ohlen M."/>
            <person name="Cardew S."/>
            <person name="Jensie-Markopoulos S."/>
            <person name="Salva-Serra F."/>
            <person name="Jaen-Luchoro D."/>
            <person name="Karlsson R."/>
            <person name="Svensson-Stadler L."/>
            <person name="Chun J."/>
            <person name="Moore E."/>
        </authorList>
    </citation>
    <scope>NUCLEOTIDE SEQUENCE</scope>
    <source>
        <strain evidence="2">CCUG 551</strain>
    </source>
</reference>
<accession>A0A643EMQ1</accession>
<proteinExistence type="predicted"/>
<feature type="domain" description="CD-NTase associated protein 4-like DNA endonuclease" evidence="1">
    <location>
        <begin position="13"/>
        <end position="169"/>
    </location>
</feature>
<protein>
    <submittedName>
        <fullName evidence="2">DUF4297 domain-containing protein</fullName>
    </submittedName>
</protein>
<evidence type="ECO:0000313" key="2">
    <source>
        <dbReference type="EMBL" id="KAB0560991.1"/>
    </source>
</evidence>
<comment type="caution">
    <text evidence="2">The sequence shown here is derived from an EMBL/GenBank/DDBJ whole genome shotgun (WGS) entry which is preliminary data.</text>
</comment>
<sequence>MKLHEVTPREQNGRDTIDRFRAQFKAASLESLALLENGEMDRVYCDVHEDYVVKHIVNSKAQYRFVQVKTKSKLNYQYSMLEIFGLKKKPRKDNPEHDLAGSFAGKLLLHVEEFGEACRSIEICTNVNFDDEVEQIVSEIQGKLSPTKHTTSLISETKKLIPSLTTKSDMEVIDFLSHLALAPRKQILNEEEDIFVTQASTQIYKYSEINLNPIEVKKIIIQLLSLIEERSATHLSSNITESDLDAKASVNLNDILDILCISRSAYYALKANGDDSAIKSVSILQRMLKRSGFSDETVDTFAGFKCNWETWYRINRHALLEFRLAIAKEKIIQLAKKMAIGQIDMNSITPEISLLKSDLCTTLGRQDIDEELTFGAVLSELVKGEAQ</sequence>
<dbReference type="AlphaFoldDB" id="A0A643EMQ1"/>
<dbReference type="RefSeq" id="WP_151155504.1">
    <property type="nucleotide sequence ID" value="NZ_VZPH01000036.1"/>
</dbReference>
<dbReference type="EMBL" id="VZPH01000036">
    <property type="protein sequence ID" value="KAB0560991.1"/>
    <property type="molecule type" value="Genomic_DNA"/>
</dbReference>
<dbReference type="GO" id="GO:0004518">
    <property type="term" value="F:nuclease activity"/>
    <property type="evidence" value="ECO:0007669"/>
    <property type="project" value="InterPro"/>
</dbReference>
<organism evidence="2">
    <name type="scientific">Pseudomonas aeruginosa</name>
    <dbReference type="NCBI Taxonomy" id="287"/>
    <lineage>
        <taxon>Bacteria</taxon>
        <taxon>Pseudomonadati</taxon>
        <taxon>Pseudomonadota</taxon>
        <taxon>Gammaproteobacteria</taxon>
        <taxon>Pseudomonadales</taxon>
        <taxon>Pseudomonadaceae</taxon>
        <taxon>Pseudomonas</taxon>
    </lineage>
</organism>
<dbReference type="Pfam" id="PF14130">
    <property type="entry name" value="Cap4_nuclease"/>
    <property type="match status" value="1"/>
</dbReference>
<evidence type="ECO:0000259" key="1">
    <source>
        <dbReference type="Pfam" id="PF14130"/>
    </source>
</evidence>
<name>A0A643EMQ1_PSEAI</name>
<gene>
    <name evidence="2" type="ORF">F7R07_12715</name>
</gene>